<evidence type="ECO:0000256" key="2">
    <source>
        <dbReference type="ARBA" id="ARBA00022670"/>
    </source>
</evidence>
<dbReference type="PROSITE" id="PS51782">
    <property type="entry name" value="LYSM"/>
    <property type="match status" value="1"/>
</dbReference>
<dbReference type="FunFam" id="2.30.42.10:FF:000063">
    <property type="entry name" value="Peptidase, S41 family"/>
    <property type="match status" value="1"/>
</dbReference>
<keyword evidence="6" id="KW-0812">Transmembrane</keyword>
<dbReference type="Pfam" id="PF03572">
    <property type="entry name" value="Peptidase_S41"/>
    <property type="match status" value="1"/>
</dbReference>
<dbReference type="InterPro" id="IPR018392">
    <property type="entry name" value="LysM"/>
</dbReference>
<dbReference type="PROSITE" id="PS50106">
    <property type="entry name" value="PDZ"/>
    <property type="match status" value="1"/>
</dbReference>
<dbReference type="InterPro" id="IPR041489">
    <property type="entry name" value="PDZ_6"/>
</dbReference>
<dbReference type="CDD" id="cd06782">
    <property type="entry name" value="cpPDZ_CPP-like"/>
    <property type="match status" value="1"/>
</dbReference>
<dbReference type="InterPro" id="IPR036779">
    <property type="entry name" value="LysM_dom_sf"/>
</dbReference>
<dbReference type="GO" id="GO:0004175">
    <property type="term" value="F:endopeptidase activity"/>
    <property type="evidence" value="ECO:0007669"/>
    <property type="project" value="TreeGrafter"/>
</dbReference>
<dbReference type="InterPro" id="IPR005151">
    <property type="entry name" value="Tail-specific_protease"/>
</dbReference>
<dbReference type="GO" id="GO:0030288">
    <property type="term" value="C:outer membrane-bounded periplasmic space"/>
    <property type="evidence" value="ECO:0007669"/>
    <property type="project" value="TreeGrafter"/>
</dbReference>
<evidence type="ECO:0000313" key="10">
    <source>
        <dbReference type="EMBL" id="PJB58115.1"/>
    </source>
</evidence>
<dbReference type="GO" id="GO:0006508">
    <property type="term" value="P:proteolysis"/>
    <property type="evidence" value="ECO:0007669"/>
    <property type="project" value="UniProtKB-KW"/>
</dbReference>
<proteinExistence type="inferred from homology"/>
<dbReference type="Gene3D" id="2.30.42.10">
    <property type="match status" value="1"/>
</dbReference>
<sequence length="462" mass="52187">MVNNLIKRKKIITLISIFVVVFIISGFLFYKVNKAEENNKEVLFNHIEPFFETLNLVRSEYVEKDLDINKIVQGAIKGMLKALDDPYTRYMDPQAFKREQEDMFLGYFGGLGVIISVKDDQIIIISPIEDTPAYKAGIKAGDKIVEIDGKSTEGMELDDAVNILRGEKGTEVTIGIKREKVEEILKFNIIRDIIEVQAVKEKIMGEENNIGYIRITTFNVNTKPELEEVLNGFKKDSNIQRIILDLRNNPGGLLDSAIEVASEFIKEGPIVHIKDREGVKVTIPSKGNQYPPWPLIVLVNEGSASASEIVSGAIQDSKRGKLLGEKTFGKGVVQQVFNLSDGSGVVITTSEYFTPNERSINHIGIEPDILIEAAEDSEEDVQLNKAIELLEKKSKEETILAEVLEKSKPEYYEVKKGDSLWKIAEKFYIHSEGWIIIFEANKDKIKNPDLIYPYQRFTIPKK</sequence>
<dbReference type="PANTHER" id="PTHR32060">
    <property type="entry name" value="TAIL-SPECIFIC PROTEASE"/>
    <property type="match status" value="1"/>
</dbReference>
<dbReference type="PANTHER" id="PTHR32060:SF30">
    <property type="entry name" value="CARBOXY-TERMINAL PROCESSING PROTEASE CTPA"/>
    <property type="match status" value="1"/>
</dbReference>
<comment type="caution">
    <text evidence="9">The sequence shown here is derived from an EMBL/GenBank/DDBJ whole genome shotgun (WGS) entry which is preliminary data.</text>
</comment>
<dbReference type="SUPFAM" id="SSF50156">
    <property type="entry name" value="PDZ domain-like"/>
    <property type="match status" value="1"/>
</dbReference>
<dbReference type="Gene3D" id="3.90.226.10">
    <property type="entry name" value="2-enoyl-CoA Hydratase, Chain A, domain 1"/>
    <property type="match status" value="1"/>
</dbReference>
<dbReference type="GO" id="GO:0008236">
    <property type="term" value="F:serine-type peptidase activity"/>
    <property type="evidence" value="ECO:0007669"/>
    <property type="project" value="UniProtKB-KW"/>
</dbReference>
<evidence type="ECO:0000259" key="7">
    <source>
        <dbReference type="PROSITE" id="PS50106"/>
    </source>
</evidence>
<dbReference type="EMBL" id="PFKO01000314">
    <property type="protein sequence ID" value="PIY31644.1"/>
    <property type="molecule type" value="Genomic_DNA"/>
</dbReference>
<name>A0A2M7PMM4_9BACT</name>
<dbReference type="SMART" id="SM00257">
    <property type="entry name" value="LysM"/>
    <property type="match status" value="1"/>
</dbReference>
<dbReference type="Pfam" id="PF01476">
    <property type="entry name" value="LysM"/>
    <property type="match status" value="1"/>
</dbReference>
<dbReference type="NCBIfam" id="TIGR00225">
    <property type="entry name" value="prc"/>
    <property type="match status" value="1"/>
</dbReference>
<dbReference type="Proteomes" id="UP000230646">
    <property type="component" value="Unassembled WGS sequence"/>
</dbReference>
<protein>
    <submittedName>
        <fullName evidence="9">S41 family peptidase</fullName>
    </submittedName>
</protein>
<comment type="similarity">
    <text evidence="1 5">Belongs to the peptidase S41A family.</text>
</comment>
<keyword evidence="4 5" id="KW-0720">Serine protease</keyword>
<dbReference type="GO" id="GO:0007165">
    <property type="term" value="P:signal transduction"/>
    <property type="evidence" value="ECO:0007669"/>
    <property type="project" value="TreeGrafter"/>
</dbReference>
<dbReference type="InterPro" id="IPR004447">
    <property type="entry name" value="Peptidase_S41A"/>
</dbReference>
<dbReference type="AlphaFoldDB" id="A0A2M7PMM4"/>
<reference evidence="11 12" key="1">
    <citation type="submission" date="2017-09" db="EMBL/GenBank/DDBJ databases">
        <title>Depth-based differentiation of microbial function through sediment-hosted aquifers and enrichment of novel symbionts in the deep terrestrial subsurface.</title>
        <authorList>
            <person name="Probst A.J."/>
            <person name="Ladd B."/>
            <person name="Jarett J.K."/>
            <person name="Geller-Mcgrath D.E."/>
            <person name="Sieber C.M."/>
            <person name="Emerson J.B."/>
            <person name="Anantharaman K."/>
            <person name="Thomas B.C."/>
            <person name="Malmstrom R."/>
            <person name="Stieglmeier M."/>
            <person name="Klingl A."/>
            <person name="Woyke T."/>
            <person name="Ryan C.M."/>
            <person name="Banfield J.F."/>
        </authorList>
    </citation>
    <scope>NUCLEOTIDE SEQUENCE [LARGE SCALE GENOMIC DNA]</scope>
    <source>
        <strain evidence="9">CG_4_10_14_3_um_filter_34_13</strain>
        <strain evidence="10">CG_4_9_14_3_um_filter_33_16</strain>
    </source>
</reference>
<keyword evidence="2 5" id="KW-0645">Protease</keyword>
<evidence type="ECO:0000256" key="6">
    <source>
        <dbReference type="SAM" id="Phobius"/>
    </source>
</evidence>
<evidence type="ECO:0000256" key="4">
    <source>
        <dbReference type="ARBA" id="ARBA00022825"/>
    </source>
</evidence>
<dbReference type="InterPro" id="IPR036034">
    <property type="entry name" value="PDZ_sf"/>
</dbReference>
<dbReference type="CDD" id="cd07560">
    <property type="entry name" value="Peptidase_S41_CPP"/>
    <property type="match status" value="1"/>
</dbReference>
<evidence type="ECO:0000313" key="12">
    <source>
        <dbReference type="Proteomes" id="UP000230646"/>
    </source>
</evidence>
<evidence type="ECO:0000256" key="5">
    <source>
        <dbReference type="RuleBase" id="RU004404"/>
    </source>
</evidence>
<dbReference type="Pfam" id="PF22694">
    <property type="entry name" value="CtpB_N-like"/>
    <property type="match status" value="1"/>
</dbReference>
<evidence type="ECO:0000313" key="11">
    <source>
        <dbReference type="Proteomes" id="UP000228560"/>
    </source>
</evidence>
<evidence type="ECO:0000256" key="3">
    <source>
        <dbReference type="ARBA" id="ARBA00022801"/>
    </source>
</evidence>
<dbReference type="Gene3D" id="3.10.350.10">
    <property type="entry name" value="LysM domain"/>
    <property type="match status" value="1"/>
</dbReference>
<dbReference type="SMART" id="SM00245">
    <property type="entry name" value="TSPc"/>
    <property type="match status" value="1"/>
</dbReference>
<dbReference type="InterPro" id="IPR029045">
    <property type="entry name" value="ClpP/crotonase-like_dom_sf"/>
</dbReference>
<keyword evidence="6" id="KW-0472">Membrane</keyword>
<feature type="domain" description="PDZ" evidence="7">
    <location>
        <begin position="109"/>
        <end position="165"/>
    </location>
</feature>
<dbReference type="Proteomes" id="UP000228560">
    <property type="component" value="Unassembled WGS sequence"/>
</dbReference>
<dbReference type="Pfam" id="PF17820">
    <property type="entry name" value="PDZ_6"/>
    <property type="match status" value="1"/>
</dbReference>
<keyword evidence="6" id="KW-1133">Transmembrane helix</keyword>
<keyword evidence="3 5" id="KW-0378">Hydrolase</keyword>
<evidence type="ECO:0000259" key="8">
    <source>
        <dbReference type="PROSITE" id="PS51782"/>
    </source>
</evidence>
<dbReference type="SUPFAM" id="SSF54106">
    <property type="entry name" value="LysM domain"/>
    <property type="match status" value="1"/>
</dbReference>
<dbReference type="InterPro" id="IPR055210">
    <property type="entry name" value="CtpA/B_N"/>
</dbReference>
<dbReference type="SMART" id="SM00228">
    <property type="entry name" value="PDZ"/>
    <property type="match status" value="1"/>
</dbReference>
<accession>A0A2M8CGC8</accession>
<organism evidence="9 12">
    <name type="scientific">Candidatus Infernicultor aquiphilus</name>
    <dbReference type="NCBI Taxonomy" id="1805029"/>
    <lineage>
        <taxon>Bacteria</taxon>
        <taxon>Pseudomonadati</taxon>
        <taxon>Atribacterota</taxon>
        <taxon>Candidatus Phoenicimicrobiia</taxon>
        <taxon>Candidatus Pheonicimicrobiales</taxon>
        <taxon>Candidatus Phoenicimicrobiaceae</taxon>
        <taxon>Candidatus Infernicultor</taxon>
    </lineage>
</organism>
<dbReference type="EMBL" id="PFTV01000007">
    <property type="protein sequence ID" value="PJB58115.1"/>
    <property type="molecule type" value="Genomic_DNA"/>
</dbReference>
<dbReference type="SUPFAM" id="SSF52096">
    <property type="entry name" value="ClpP/crotonase"/>
    <property type="match status" value="1"/>
</dbReference>
<accession>A0A2M7PMM4</accession>
<feature type="domain" description="LysM" evidence="8">
    <location>
        <begin position="410"/>
        <end position="459"/>
    </location>
</feature>
<dbReference type="Gene3D" id="3.30.750.44">
    <property type="match status" value="1"/>
</dbReference>
<dbReference type="CDD" id="cd00118">
    <property type="entry name" value="LysM"/>
    <property type="match status" value="1"/>
</dbReference>
<feature type="transmembrane region" description="Helical" evidence="6">
    <location>
        <begin position="12"/>
        <end position="30"/>
    </location>
</feature>
<evidence type="ECO:0000313" key="9">
    <source>
        <dbReference type="EMBL" id="PIY31644.1"/>
    </source>
</evidence>
<dbReference type="InterPro" id="IPR001478">
    <property type="entry name" value="PDZ"/>
</dbReference>
<evidence type="ECO:0000256" key="1">
    <source>
        <dbReference type="ARBA" id="ARBA00009179"/>
    </source>
</evidence>
<gene>
    <name evidence="10" type="ORF">CO097_00250</name>
    <name evidence="9" type="ORF">COZ07_08510</name>
</gene>